<dbReference type="FunFam" id="1.20.1250.20:FF:000148">
    <property type="entry name" value="Solute carrier family 22 member 2"/>
    <property type="match status" value="1"/>
</dbReference>
<accession>A0A1L8G1W3</accession>
<comment type="similarity">
    <text evidence="2">Belongs to the major facilitator (TC 2.A.1) superfamily. Organic cation transporter (TC 2.A.1.19) family.</text>
</comment>
<sequence>MATFDELLQHIGEFDAFQRQMFLLMCFISAVFSPIYVGIVFIGFIPDYRCAGAGIPELSNDCGWTLQEQLNYTVLEPNGSIDSLYISQCYQYDVDWNNTSLSCTNSPLNITSQLPRTSCKDGWVYNTTGSSLVTEFNLVCGDSWKLDLIQSCVNLGFFIGGIISGYIADRFGRKPFLMSTLLITAIFGILMAFAPSYPLVVIFRFIQGLVSKGCWLAGYILVAEFVGLEHRKTVGILYQVAFTVGLLLLSGVAYVLPHWRWLQMTVTIPYFIFLTYYWCIPESPRWLISQNRKAEAKVIIHSIAKKNGKTVPDFLESLTADEEGEKQVPSFMDLVRTPQIRKNTFILMFIWFFCAVVYQGLIMHIGSTGDNVYLDFFISALVEFPSAIIIIITVDRVGRRWPWLVGCIITGIACLITAFIPHGLSWLIITLSCVSRMGITLSIEMVCLVNAELYPTFIRNLGIMVCSSMCDLGGVITPFIVYRLADIWQDLPLIVFAVLSTVSGILVYFLPETRGRALPETIEEAENLHKQVKTTKLATTYLEVSKVDI</sequence>
<dbReference type="InterPro" id="IPR005829">
    <property type="entry name" value="Sugar_transporter_CS"/>
</dbReference>
<keyword evidence="4" id="KW-1003">Cell membrane</keyword>
<evidence type="ECO:0000256" key="5">
    <source>
        <dbReference type="ARBA" id="ARBA00022692"/>
    </source>
</evidence>
<evidence type="ECO:0000256" key="6">
    <source>
        <dbReference type="ARBA" id="ARBA00022989"/>
    </source>
</evidence>
<comment type="catalytic activity">
    <reaction evidence="11">
        <text>1-methylnicotinamide(out) = 1-methylnicotinamide(in)</text>
        <dbReference type="Rhea" id="RHEA:73859"/>
        <dbReference type="ChEBI" id="CHEBI:16797"/>
    </reaction>
</comment>
<evidence type="ECO:0000256" key="3">
    <source>
        <dbReference type="ARBA" id="ARBA00022448"/>
    </source>
</evidence>
<comment type="catalytic activity">
    <reaction evidence="15">
        <text>prostaglandin E2(out) = prostaglandin E2(in)</text>
        <dbReference type="Rhea" id="RHEA:50984"/>
        <dbReference type="ChEBI" id="CHEBI:606564"/>
    </reaction>
</comment>
<evidence type="ECO:0000256" key="10">
    <source>
        <dbReference type="ARBA" id="ARBA00034696"/>
    </source>
</evidence>
<dbReference type="GO" id="GO:0042910">
    <property type="term" value="F:xenobiotic transmembrane transporter activity"/>
    <property type="evidence" value="ECO:0007669"/>
    <property type="project" value="UniProtKB-ARBA"/>
</dbReference>
<dbReference type="STRING" id="8355.A0A1L8G1W3"/>
<keyword evidence="9" id="KW-0325">Glycoprotein</keyword>
<evidence type="ECO:0000256" key="23">
    <source>
        <dbReference type="ARBA" id="ARBA00036978"/>
    </source>
</evidence>
<dbReference type="Pfam" id="PF00083">
    <property type="entry name" value="Sugar_tr"/>
    <property type="match status" value="1"/>
</dbReference>
<dbReference type="InterPro" id="IPR005828">
    <property type="entry name" value="MFS_sugar_transport-like"/>
</dbReference>
<evidence type="ECO:0000256" key="12">
    <source>
        <dbReference type="ARBA" id="ARBA00035897"/>
    </source>
</evidence>
<evidence type="ECO:0000313" key="27">
    <source>
        <dbReference type="RefSeq" id="XP_041420343.1"/>
    </source>
</evidence>
<evidence type="ECO:0000256" key="4">
    <source>
        <dbReference type="ARBA" id="ARBA00022475"/>
    </source>
</evidence>
<comment type="subcellular location">
    <subcellularLocation>
        <location evidence="10">Basal cell membrane</location>
        <topology evidence="10">Multi-pass membrane protein</topology>
    </subcellularLocation>
    <subcellularLocation>
        <location evidence="1">Basolateral cell membrane</location>
        <topology evidence="1">Multi-pass membrane protein</topology>
    </subcellularLocation>
</comment>
<comment type="catalytic activity">
    <reaction evidence="23">
        <text>prostaglandin F2alpha(out) = prostaglandin F2alpha(in)</text>
        <dbReference type="Rhea" id="RHEA:50988"/>
        <dbReference type="ChEBI" id="CHEBI:57404"/>
    </reaction>
</comment>
<dbReference type="CDD" id="cd17379">
    <property type="entry name" value="MFS_SLC22A1_2_3"/>
    <property type="match status" value="1"/>
</dbReference>
<dbReference type="InterPro" id="IPR036259">
    <property type="entry name" value="MFS_trans_sf"/>
</dbReference>
<comment type="catalytic activity">
    <reaction evidence="16">
        <text>serotonin(out) = serotonin(in)</text>
        <dbReference type="Rhea" id="RHEA:73867"/>
        <dbReference type="ChEBI" id="CHEBI:350546"/>
    </reaction>
</comment>
<keyword evidence="26" id="KW-1185">Reference proteome</keyword>
<evidence type="ECO:0000259" key="25">
    <source>
        <dbReference type="PROSITE" id="PS50850"/>
    </source>
</evidence>
<comment type="catalytic activity">
    <reaction evidence="22">
        <text>thiamine(in) = thiamine(out)</text>
        <dbReference type="Rhea" id="RHEA:34919"/>
        <dbReference type="ChEBI" id="CHEBI:18385"/>
    </reaction>
</comment>
<dbReference type="OMA" id="DLQWLKV"/>
<evidence type="ECO:0000256" key="20">
    <source>
        <dbReference type="ARBA" id="ARBA00036754"/>
    </source>
</evidence>
<evidence type="ECO:0000256" key="24">
    <source>
        <dbReference type="ARBA" id="ARBA00037001"/>
    </source>
</evidence>
<comment type="catalytic activity">
    <reaction evidence="14">
        <text>putrescine(out) = putrescine(in)</text>
        <dbReference type="Rhea" id="RHEA:72135"/>
        <dbReference type="ChEBI" id="CHEBI:326268"/>
    </reaction>
</comment>
<dbReference type="AlphaFoldDB" id="A0A1L8G1W3"/>
<evidence type="ECO:0000313" key="26">
    <source>
        <dbReference type="Proteomes" id="UP000186698"/>
    </source>
</evidence>
<proteinExistence type="inferred from homology"/>
<evidence type="ECO:0000256" key="18">
    <source>
        <dbReference type="ARBA" id="ARBA00036490"/>
    </source>
</evidence>
<evidence type="ECO:0000256" key="15">
    <source>
        <dbReference type="ARBA" id="ARBA00036345"/>
    </source>
</evidence>
<dbReference type="GeneID" id="398989"/>
<evidence type="ECO:0000256" key="7">
    <source>
        <dbReference type="ARBA" id="ARBA00023065"/>
    </source>
</evidence>
<evidence type="ECO:0000256" key="14">
    <source>
        <dbReference type="ARBA" id="ARBA00035928"/>
    </source>
</evidence>
<comment type="catalytic activity">
    <reaction evidence="20">
        <text>guanidine(out) = guanidine(in)</text>
        <dbReference type="Rhea" id="RHEA:73883"/>
        <dbReference type="ChEBI" id="CHEBI:30087"/>
    </reaction>
</comment>
<dbReference type="PROSITE" id="PS00216">
    <property type="entry name" value="SUGAR_TRANSPORT_1"/>
    <property type="match status" value="2"/>
</dbReference>
<evidence type="ECO:0000256" key="11">
    <source>
        <dbReference type="ARBA" id="ARBA00035834"/>
    </source>
</evidence>
<keyword evidence="3" id="KW-0813">Transport</keyword>
<dbReference type="NCBIfam" id="TIGR00898">
    <property type="entry name" value="2A0119"/>
    <property type="match status" value="1"/>
</dbReference>
<dbReference type="Proteomes" id="UP000186698">
    <property type="component" value="Chromosome 5S"/>
</dbReference>
<protein>
    <submittedName>
        <fullName evidence="27">Solute carrier family 22 member 2</fullName>
    </submittedName>
</protein>
<evidence type="ECO:0000256" key="9">
    <source>
        <dbReference type="ARBA" id="ARBA00023180"/>
    </source>
</evidence>
<dbReference type="SUPFAM" id="SSF103473">
    <property type="entry name" value="MFS general substrate transporter"/>
    <property type="match status" value="1"/>
</dbReference>
<dbReference type="GO" id="GO:0016323">
    <property type="term" value="C:basolateral plasma membrane"/>
    <property type="evidence" value="ECO:0007669"/>
    <property type="project" value="UniProtKB-SubCell"/>
</dbReference>
<evidence type="ECO:0000256" key="17">
    <source>
        <dbReference type="ARBA" id="ARBA00036483"/>
    </source>
</evidence>
<organism evidence="26 27">
    <name type="scientific">Xenopus laevis</name>
    <name type="common">African clawed frog</name>
    <dbReference type="NCBI Taxonomy" id="8355"/>
    <lineage>
        <taxon>Eukaryota</taxon>
        <taxon>Metazoa</taxon>
        <taxon>Chordata</taxon>
        <taxon>Craniata</taxon>
        <taxon>Vertebrata</taxon>
        <taxon>Euteleostomi</taxon>
        <taxon>Amphibia</taxon>
        <taxon>Batrachia</taxon>
        <taxon>Anura</taxon>
        <taxon>Pipoidea</taxon>
        <taxon>Pipidae</taxon>
        <taxon>Xenopodinae</taxon>
        <taxon>Xenopus</taxon>
        <taxon>Xenopus</taxon>
    </lineage>
</organism>
<feature type="domain" description="Major facilitator superfamily (MFS) profile" evidence="25">
    <location>
        <begin position="22"/>
        <end position="515"/>
    </location>
</feature>
<evidence type="ECO:0000256" key="2">
    <source>
        <dbReference type="ARBA" id="ARBA00009203"/>
    </source>
</evidence>
<dbReference type="PROSITE" id="PS50850">
    <property type="entry name" value="MFS"/>
    <property type="match status" value="1"/>
</dbReference>
<dbReference type="Gene3D" id="1.20.1250.20">
    <property type="entry name" value="MFS general substrate transporter like domains"/>
    <property type="match status" value="1"/>
</dbReference>
<keyword evidence="7" id="KW-0406">Ion transport</keyword>
<keyword evidence="8" id="KW-0472">Membrane</keyword>
<evidence type="ECO:0000256" key="16">
    <source>
        <dbReference type="ARBA" id="ARBA00036470"/>
    </source>
</evidence>
<dbReference type="CTD" id="398989"/>
<comment type="catalytic activity">
    <reaction evidence="17">
        <text>dopamine(out) = dopamine(in)</text>
        <dbReference type="Rhea" id="RHEA:73863"/>
        <dbReference type="ChEBI" id="CHEBI:59905"/>
    </reaction>
</comment>
<dbReference type="PaxDb" id="8355-A0A1L8G1W3"/>
<dbReference type="RefSeq" id="XP_041420343.1">
    <property type="nucleotide sequence ID" value="XM_041564409.1"/>
</dbReference>
<dbReference type="KEGG" id="xla:398989"/>
<keyword evidence="6" id="KW-1133">Transmembrane helix</keyword>
<name>A0A1L8G1W3_XENLA</name>
<dbReference type="GO" id="GO:0015695">
    <property type="term" value="P:organic cation transport"/>
    <property type="evidence" value="ECO:0000318"/>
    <property type="project" value="GO_Central"/>
</dbReference>
<evidence type="ECO:0000256" key="8">
    <source>
        <dbReference type="ARBA" id="ARBA00023136"/>
    </source>
</evidence>
<comment type="catalytic activity">
    <reaction evidence="19">
        <text>(R)-salsolinol(in) = (R)-salsolinol(out)</text>
        <dbReference type="Rhea" id="RHEA:74791"/>
        <dbReference type="ChEBI" id="CHEBI:194082"/>
    </reaction>
</comment>
<dbReference type="InterPro" id="IPR020846">
    <property type="entry name" value="MFS_dom"/>
</dbReference>
<evidence type="ECO:0000256" key="19">
    <source>
        <dbReference type="ARBA" id="ARBA00036661"/>
    </source>
</evidence>
<evidence type="ECO:0000256" key="22">
    <source>
        <dbReference type="ARBA" id="ARBA00036839"/>
    </source>
</evidence>
<dbReference type="OrthoDB" id="5141738at2759"/>
<dbReference type="InterPro" id="IPR004749">
    <property type="entry name" value="Orgcat_transp/SVOP"/>
</dbReference>
<gene>
    <name evidence="27" type="primary">LOC398989</name>
</gene>
<evidence type="ECO:0000256" key="1">
    <source>
        <dbReference type="ARBA" id="ARBA00004554"/>
    </source>
</evidence>
<comment type="catalytic activity">
    <reaction evidence="13">
        <text>L-histidyl-L-proline diketopiperazine(in) = L-histidyl-L-proline diketopiperazine(out)</text>
        <dbReference type="Rhea" id="RHEA:74787"/>
        <dbReference type="ChEBI" id="CHEBI:90039"/>
    </reaction>
</comment>
<reference evidence="27" key="1">
    <citation type="submission" date="2025-08" db="UniProtKB">
        <authorList>
            <consortium name="RefSeq"/>
        </authorList>
    </citation>
    <scope>IDENTIFICATION</scope>
    <source>
        <strain evidence="27">J_2021</strain>
        <tissue evidence="27">Erythrocytes</tissue>
    </source>
</reference>
<keyword evidence="5" id="KW-0812">Transmembrane</keyword>
<comment type="catalytic activity">
    <reaction evidence="12">
        <text>(R)-adrenaline(out) = (R)-adrenaline(in)</text>
        <dbReference type="Rhea" id="RHEA:73875"/>
        <dbReference type="ChEBI" id="CHEBI:71406"/>
    </reaction>
</comment>
<dbReference type="PANTHER" id="PTHR24064">
    <property type="entry name" value="SOLUTE CARRIER FAMILY 22 MEMBER"/>
    <property type="match status" value="1"/>
</dbReference>
<dbReference type="GO" id="GO:0006811">
    <property type="term" value="P:monoatomic ion transport"/>
    <property type="evidence" value="ECO:0007669"/>
    <property type="project" value="UniProtKB-KW"/>
</dbReference>
<evidence type="ECO:0000256" key="21">
    <source>
        <dbReference type="ARBA" id="ARBA00036778"/>
    </source>
</evidence>
<comment type="catalytic activity">
    <reaction evidence="24">
        <text>histamine(out) = histamine(in)</text>
        <dbReference type="Rhea" id="RHEA:73879"/>
        <dbReference type="ChEBI" id="CHEBI:58432"/>
    </reaction>
</comment>
<dbReference type="GO" id="GO:0015101">
    <property type="term" value="F:organic cation transmembrane transporter activity"/>
    <property type="evidence" value="ECO:0000318"/>
    <property type="project" value="GO_Central"/>
</dbReference>
<evidence type="ECO:0000256" key="13">
    <source>
        <dbReference type="ARBA" id="ARBA00035901"/>
    </source>
</evidence>
<comment type="catalytic activity">
    <reaction evidence="21">
        <text>acetylcholine(in) = acetylcholine(out)</text>
        <dbReference type="Rhea" id="RHEA:74663"/>
        <dbReference type="ChEBI" id="CHEBI:15355"/>
    </reaction>
</comment>
<comment type="catalytic activity">
    <reaction evidence="18">
        <text>spermidine(in) = spermidine(out)</text>
        <dbReference type="Rhea" id="RHEA:35039"/>
        <dbReference type="ChEBI" id="CHEBI:57834"/>
    </reaction>
</comment>